<proteinExistence type="predicted"/>
<dbReference type="Proteomes" id="UP000665561">
    <property type="component" value="Unassembled WGS sequence"/>
</dbReference>
<dbReference type="EMBL" id="JAAAMV010000039">
    <property type="protein sequence ID" value="NBD28345.1"/>
    <property type="molecule type" value="Genomic_DNA"/>
</dbReference>
<gene>
    <name evidence="2" type="ORF">GT019_31150</name>
</gene>
<dbReference type="Pfam" id="PF13556">
    <property type="entry name" value="HTH_30"/>
    <property type="match status" value="1"/>
</dbReference>
<dbReference type="InterPro" id="IPR025736">
    <property type="entry name" value="PucR_C-HTH_dom"/>
</dbReference>
<organism evidence="2 3">
    <name type="scientific">Paenibacillus glycinis</name>
    <dbReference type="NCBI Taxonomy" id="2697035"/>
    <lineage>
        <taxon>Bacteria</taxon>
        <taxon>Bacillati</taxon>
        <taxon>Bacillota</taxon>
        <taxon>Bacilli</taxon>
        <taxon>Bacillales</taxon>
        <taxon>Paenibacillaceae</taxon>
        <taxon>Paenibacillus</taxon>
    </lineage>
</organism>
<dbReference type="PANTHER" id="PTHR33744">
    <property type="entry name" value="CARBOHYDRATE DIACID REGULATOR"/>
    <property type="match status" value="1"/>
</dbReference>
<evidence type="ECO:0000313" key="2">
    <source>
        <dbReference type="EMBL" id="NBD28345.1"/>
    </source>
</evidence>
<dbReference type="SUPFAM" id="SSF46689">
    <property type="entry name" value="Homeodomain-like"/>
    <property type="match status" value="1"/>
</dbReference>
<reference evidence="2 3" key="1">
    <citation type="submission" date="2020-01" db="EMBL/GenBank/DDBJ databases">
        <title>Paenibacillus soybeanensis sp. nov. isolated from the nodules of soybean (Glycine max(L.) Merr).</title>
        <authorList>
            <person name="Wang H."/>
        </authorList>
    </citation>
    <scope>NUCLEOTIDE SEQUENCE [LARGE SCALE GENOMIC DNA]</scope>
    <source>
        <strain evidence="2 3">T1</strain>
    </source>
</reference>
<name>A0ABW9Y0E5_9BACL</name>
<sequence>MSDAKWITQLQAVLDCPVREHQLPIHDWRLLSSEQARQPNERLQKPKTNAVTIGDYVSGPEGATWFALEQHADHVHVLEINRQQRLSEMEIRLIGWAVNQMLAESSKNYEGFSESERYASELGTWIDEQLDASEPKLLLPDRLISRGRLFSSMIPFLLVCEQAESGRASFGELEKLLRTFLAEDVLIIPLKEQEWLILGPASLIHDAQSGERDEEEEESLEESLASIAFGLHEMLASEWMGDCHLAISHPISPANSIIGTTALLRETVHLGRAFHIGANIHLPWLLHLERLLNTIPEAHRIKFVEQALKRTDAFLDPEILTTLETFFALDCNVSETAKKLYIHRNTLLYRLDKLKQETELDVRQFRDAVLVKIILLLYKVTKRA</sequence>
<dbReference type="Gene3D" id="1.10.10.2840">
    <property type="entry name" value="PucR C-terminal helix-turn-helix domain"/>
    <property type="match status" value="1"/>
</dbReference>
<dbReference type="InterPro" id="IPR042070">
    <property type="entry name" value="PucR_C-HTH_sf"/>
</dbReference>
<evidence type="ECO:0000259" key="1">
    <source>
        <dbReference type="Pfam" id="PF13556"/>
    </source>
</evidence>
<accession>A0ABW9Y0E5</accession>
<dbReference type="PANTHER" id="PTHR33744:SF15">
    <property type="entry name" value="CARBOHYDRATE DIACID REGULATOR"/>
    <property type="match status" value="1"/>
</dbReference>
<protein>
    <submittedName>
        <fullName evidence="2">PucR family transcriptional regulator</fullName>
    </submittedName>
</protein>
<comment type="caution">
    <text evidence="2">The sequence shown here is derived from an EMBL/GenBank/DDBJ whole genome shotgun (WGS) entry which is preliminary data.</text>
</comment>
<keyword evidence="3" id="KW-1185">Reference proteome</keyword>
<evidence type="ECO:0000313" key="3">
    <source>
        <dbReference type="Proteomes" id="UP000665561"/>
    </source>
</evidence>
<feature type="domain" description="PucR C-terminal helix-turn-helix" evidence="1">
    <location>
        <begin position="320"/>
        <end position="375"/>
    </location>
</feature>
<dbReference type="InterPro" id="IPR009057">
    <property type="entry name" value="Homeodomain-like_sf"/>
</dbReference>
<dbReference type="InterPro" id="IPR051448">
    <property type="entry name" value="CdaR-like_regulators"/>
</dbReference>